<sequence length="116" mass="12499">MKAALTVAFCVVLGSFQVLNAQATQPDVPTLAQALDRCMATYAVKLTKTDATDEAIYTAATEGCKQIETDLVAAVRQDVPANQADAALQQWSAQAKPNFMSLLQRIRTDRAARLAQ</sequence>
<dbReference type="Proteomes" id="UP000263833">
    <property type="component" value="Unassembled WGS sequence"/>
</dbReference>
<dbReference type="EMBL" id="QRGP01000001">
    <property type="protein sequence ID" value="RDV05983.1"/>
    <property type="molecule type" value="Genomic_DNA"/>
</dbReference>
<proteinExistence type="predicted"/>
<feature type="signal peptide" evidence="1">
    <location>
        <begin position="1"/>
        <end position="20"/>
    </location>
</feature>
<organism evidence="2 3">
    <name type="scientific">Sphingorhabdus pulchriflava</name>
    <dbReference type="NCBI Taxonomy" id="2292257"/>
    <lineage>
        <taxon>Bacteria</taxon>
        <taxon>Pseudomonadati</taxon>
        <taxon>Pseudomonadota</taxon>
        <taxon>Alphaproteobacteria</taxon>
        <taxon>Sphingomonadales</taxon>
        <taxon>Sphingomonadaceae</taxon>
        <taxon>Sphingorhabdus</taxon>
    </lineage>
</organism>
<reference evidence="3" key="1">
    <citation type="submission" date="2018-08" db="EMBL/GenBank/DDBJ databases">
        <authorList>
            <person name="Kim S.-J."/>
            <person name="Jung G.-Y."/>
        </authorList>
    </citation>
    <scope>NUCLEOTIDE SEQUENCE [LARGE SCALE GENOMIC DNA]</scope>
    <source>
        <strain evidence="3">GY_G</strain>
    </source>
</reference>
<dbReference type="AlphaFoldDB" id="A0A371BEZ4"/>
<feature type="chain" id="PRO_5016745858" description="UrcA family protein" evidence="1">
    <location>
        <begin position="21"/>
        <end position="116"/>
    </location>
</feature>
<evidence type="ECO:0000256" key="1">
    <source>
        <dbReference type="SAM" id="SignalP"/>
    </source>
</evidence>
<evidence type="ECO:0000313" key="2">
    <source>
        <dbReference type="EMBL" id="RDV05983.1"/>
    </source>
</evidence>
<evidence type="ECO:0008006" key="4">
    <source>
        <dbReference type="Google" id="ProtNLM"/>
    </source>
</evidence>
<keyword evidence="3" id="KW-1185">Reference proteome</keyword>
<name>A0A371BEZ4_9SPHN</name>
<evidence type="ECO:0000313" key="3">
    <source>
        <dbReference type="Proteomes" id="UP000263833"/>
    </source>
</evidence>
<accession>A0A371BEZ4</accession>
<comment type="caution">
    <text evidence="2">The sequence shown here is derived from an EMBL/GenBank/DDBJ whole genome shotgun (WGS) entry which is preliminary data.</text>
</comment>
<gene>
    <name evidence="2" type="ORF">DXH95_00565</name>
</gene>
<keyword evidence="1" id="KW-0732">Signal</keyword>
<protein>
    <recommendedName>
        <fullName evidence="4">UrcA family protein</fullName>
    </recommendedName>
</protein>